<evidence type="ECO:0008006" key="6">
    <source>
        <dbReference type="Google" id="ProtNLM"/>
    </source>
</evidence>
<dbReference type="PANTHER" id="PTHR35149:SF1">
    <property type="entry name" value="DUF5655 DOMAIN-CONTAINING PROTEIN"/>
    <property type="match status" value="1"/>
</dbReference>
<organism evidence="4 5">
    <name type="scientific">Parafrankia colletiae</name>
    <dbReference type="NCBI Taxonomy" id="573497"/>
    <lineage>
        <taxon>Bacteria</taxon>
        <taxon>Bacillati</taxon>
        <taxon>Actinomycetota</taxon>
        <taxon>Actinomycetes</taxon>
        <taxon>Frankiales</taxon>
        <taxon>Frankiaceae</taxon>
        <taxon>Parafrankia</taxon>
    </lineage>
</organism>
<reference evidence="5" key="1">
    <citation type="submission" date="2016-07" db="EMBL/GenBank/DDBJ databases">
        <title>Sequence Frankia sp. strain CcI1.17.</title>
        <authorList>
            <person name="Ghodhbane-Gtari F."/>
            <person name="Swanson E."/>
            <person name="Gueddou A."/>
            <person name="Morris K."/>
            <person name="Hezbri K."/>
            <person name="Ktari A."/>
            <person name="Nouioui I."/>
            <person name="Abebe-Akele F."/>
            <person name="Simpson S."/>
            <person name="Thomas K."/>
            <person name="Gtari M."/>
            <person name="Tisa L.S."/>
            <person name="Hurst S."/>
        </authorList>
    </citation>
    <scope>NUCLEOTIDE SEQUENCE [LARGE SCALE GENOMIC DNA]</scope>
    <source>
        <strain evidence="5">Cc1.17</strain>
    </source>
</reference>
<dbReference type="Pfam" id="PF18755">
    <property type="entry name" value="RAMA"/>
    <property type="match status" value="1"/>
</dbReference>
<accession>A0A1S1Q5I6</accession>
<proteinExistence type="predicted"/>
<evidence type="ECO:0000259" key="2">
    <source>
        <dbReference type="Pfam" id="PF03235"/>
    </source>
</evidence>
<sequence>MTRVVRLPDSPKPIVSSSAITVLELFEGRSYHLDSFQRTYAWGLPQIDQLIDDLAHRFQRQWDETHTEDDVRYYDPYFLGSIITYRRGDQTYLADGQQRIVTLLLVLIHLFDLTADREDAQDLHARVRTLIRGDSRARRRFAVRIDAYESYFDQLFTDRPTSADGESPDVLRMQEASKHLLARWPDRLKQDVLVLFGWWLLDRVSLVELDAGDAERGEEMFVAMNDRGLRLAPLDLLKRYLLTGTHADRGKLDRRWKAMVNRLDGLGQDAPLEFVRTVLRAHFFDVDPTGRSDEARENAPHEWLHRHADSIWPSKRRDRQLALFTDYLEPLHEPYVTLLAAADDFTPGLDGVWFNALNRLPRQFDLTLAAADRADSSPTVQRKGELVANFLDLYFVTHTLRQADSEPEELDTLVAELRPAVRESRTADELGRILGRVAAGWYRHFSEVPQLRYRPGTNRPFVVYLLARLTSWLEKGSGKDDPIVRLLSVPSGRRPYEVEHLFTRKSGTYSGQAASDADFQKVRGLVGGLVLLDGAENASVNSAPLESKMPTYLRANWLAASLDASTLSGRGIVNFREFTKKHGLNSRFRAYEADDPVEAYVQSRGQLYQAMAERIWSPDALGLPLPSTAAGAPASAADAGRTGGARPRRRNHGVRLSDLLSAGLVRPNEKLIGRWRGTEHRATLLADGRIRTESGGRFGSPSAAAKDATDANPGAWNFWKVDETNASLDAVRAQYLRIHGGAGSRPTAD</sequence>
<dbReference type="AlphaFoldDB" id="A0A1S1Q5I6"/>
<evidence type="ECO:0000256" key="1">
    <source>
        <dbReference type="SAM" id="MobiDB-lite"/>
    </source>
</evidence>
<gene>
    <name evidence="4" type="ORF">CC117_30380</name>
</gene>
<keyword evidence="5" id="KW-1185">Reference proteome</keyword>
<evidence type="ECO:0000313" key="5">
    <source>
        <dbReference type="Proteomes" id="UP000179627"/>
    </source>
</evidence>
<feature type="domain" description="RAMA" evidence="3">
    <location>
        <begin position="638"/>
        <end position="738"/>
    </location>
</feature>
<name>A0A1S1Q5I6_9ACTN</name>
<feature type="domain" description="GmrSD restriction endonucleases N-terminal" evidence="2">
    <location>
        <begin position="24"/>
        <end position="241"/>
    </location>
</feature>
<dbReference type="InterPro" id="IPR040843">
    <property type="entry name" value="RAMA"/>
</dbReference>
<dbReference type="PANTHER" id="PTHR35149">
    <property type="entry name" value="SLL5132 PROTEIN"/>
    <property type="match status" value="1"/>
</dbReference>
<protein>
    <recommendedName>
        <fullName evidence="6">DUF262 domain-containing protein</fullName>
    </recommendedName>
</protein>
<feature type="compositionally biased region" description="Low complexity" evidence="1">
    <location>
        <begin position="627"/>
        <end position="640"/>
    </location>
</feature>
<comment type="caution">
    <text evidence="4">The sequence shown here is derived from an EMBL/GenBank/DDBJ whole genome shotgun (WGS) entry which is preliminary data.</text>
</comment>
<evidence type="ECO:0000313" key="4">
    <source>
        <dbReference type="EMBL" id="OHV28465.1"/>
    </source>
</evidence>
<dbReference type="Pfam" id="PF03235">
    <property type="entry name" value="GmrSD_N"/>
    <property type="match status" value="1"/>
</dbReference>
<dbReference type="InterPro" id="IPR004919">
    <property type="entry name" value="GmrSD_N"/>
</dbReference>
<dbReference type="EMBL" id="MBLM01000178">
    <property type="protein sequence ID" value="OHV28465.1"/>
    <property type="molecule type" value="Genomic_DNA"/>
</dbReference>
<dbReference type="Proteomes" id="UP000179627">
    <property type="component" value="Unassembled WGS sequence"/>
</dbReference>
<feature type="region of interest" description="Disordered" evidence="1">
    <location>
        <begin position="627"/>
        <end position="652"/>
    </location>
</feature>
<evidence type="ECO:0000259" key="3">
    <source>
        <dbReference type="Pfam" id="PF18755"/>
    </source>
</evidence>